<dbReference type="AlphaFoldDB" id="A0A0P0P4J6"/>
<dbReference type="OrthoDB" id="9781030at2"/>
<sequence>MVVRAGRFRPMQDPKPIRWRDLDLDPIHWAREVLRVLGLALSRIWGRDVMLYVGGVSFFALLAVFPALAIIIGIYSLLLTPAVAAAQAENLAQLMPEGARSLFESELTRLAHAPEQAVSAQSAVALVIGAYAAHRGFKALLAGLSFIHDEEDQRGFVGFNLMALIVLIAAFGLLFMMSGIFLILRLLSSALHLRPLEGVPWVQSEWTWASLGVVIGMTLIYRYAMSRAPVGWRASTAGGVAAAILCLCMSSASAFYVDKVAQLGATYGSISAVIIFLIWLSWSVNAIFLGGALATEVEIALDERPRALVEGPRAIPLKVPSSSPES</sequence>
<evidence type="ECO:0000256" key="4">
    <source>
        <dbReference type="ARBA" id="ARBA00022989"/>
    </source>
</evidence>
<name>A0A0P0P4J6_9CAUL</name>
<dbReference type="EMBL" id="CP013002">
    <property type="protein sequence ID" value="ALL15268.1"/>
    <property type="molecule type" value="Genomic_DNA"/>
</dbReference>
<dbReference type="RefSeq" id="WP_062146429.1">
    <property type="nucleotide sequence ID" value="NZ_CP013002.1"/>
</dbReference>
<keyword evidence="5 6" id="KW-0472">Membrane</keyword>
<evidence type="ECO:0000256" key="3">
    <source>
        <dbReference type="ARBA" id="ARBA00022692"/>
    </source>
</evidence>
<keyword evidence="4 6" id="KW-1133">Transmembrane helix</keyword>
<dbReference type="Pfam" id="PF03631">
    <property type="entry name" value="Virul_fac_BrkB"/>
    <property type="match status" value="1"/>
</dbReference>
<accession>A0A0P0P4J6</accession>
<dbReference type="KEGG" id="chq:AQ619_08725"/>
<comment type="subcellular location">
    <subcellularLocation>
        <location evidence="1">Cell membrane</location>
        <topology evidence="1">Multi-pass membrane protein</topology>
    </subcellularLocation>
</comment>
<dbReference type="STRING" id="69395.AQ619_08725"/>
<protein>
    <submittedName>
        <fullName evidence="7">Ribonuclease BN</fullName>
    </submittedName>
</protein>
<evidence type="ECO:0000256" key="5">
    <source>
        <dbReference type="ARBA" id="ARBA00023136"/>
    </source>
</evidence>
<keyword evidence="2" id="KW-1003">Cell membrane</keyword>
<dbReference type="PIRSF" id="PIRSF035875">
    <property type="entry name" value="RNase_BN"/>
    <property type="match status" value="1"/>
</dbReference>
<dbReference type="PANTHER" id="PTHR30213:SF0">
    <property type="entry name" value="UPF0761 MEMBRANE PROTEIN YIHY"/>
    <property type="match status" value="1"/>
</dbReference>
<proteinExistence type="predicted"/>
<organism evidence="7 8">
    <name type="scientific">Caulobacter henricii</name>
    <dbReference type="NCBI Taxonomy" id="69395"/>
    <lineage>
        <taxon>Bacteria</taxon>
        <taxon>Pseudomonadati</taxon>
        <taxon>Pseudomonadota</taxon>
        <taxon>Alphaproteobacteria</taxon>
        <taxon>Caulobacterales</taxon>
        <taxon>Caulobacteraceae</taxon>
        <taxon>Caulobacter</taxon>
    </lineage>
</organism>
<evidence type="ECO:0000313" key="7">
    <source>
        <dbReference type="EMBL" id="ALL15268.1"/>
    </source>
</evidence>
<reference evidence="7 8" key="1">
    <citation type="submission" date="2015-10" db="EMBL/GenBank/DDBJ databases">
        <title>Conservation of the essential genome among Caulobacter and Brevundimonas species.</title>
        <authorList>
            <person name="Scott D."/>
            <person name="Ely B."/>
        </authorList>
    </citation>
    <scope>NUCLEOTIDE SEQUENCE [LARGE SCALE GENOMIC DNA]</scope>
    <source>
        <strain evidence="7 8">CB4</strain>
    </source>
</reference>
<evidence type="ECO:0000313" key="8">
    <source>
        <dbReference type="Proteomes" id="UP000056905"/>
    </source>
</evidence>
<feature type="transmembrane region" description="Helical" evidence="6">
    <location>
        <begin position="206"/>
        <end position="224"/>
    </location>
</feature>
<feature type="transmembrane region" description="Helical" evidence="6">
    <location>
        <begin position="236"/>
        <end position="257"/>
    </location>
</feature>
<gene>
    <name evidence="7" type="ORF">AQ619_08725</name>
</gene>
<dbReference type="Proteomes" id="UP000056905">
    <property type="component" value="Chromosome"/>
</dbReference>
<dbReference type="PANTHER" id="PTHR30213">
    <property type="entry name" value="INNER MEMBRANE PROTEIN YHJD"/>
    <property type="match status" value="1"/>
</dbReference>
<keyword evidence="3 6" id="KW-0812">Transmembrane</keyword>
<evidence type="ECO:0000256" key="2">
    <source>
        <dbReference type="ARBA" id="ARBA00022475"/>
    </source>
</evidence>
<evidence type="ECO:0000256" key="1">
    <source>
        <dbReference type="ARBA" id="ARBA00004651"/>
    </source>
</evidence>
<evidence type="ECO:0000256" key="6">
    <source>
        <dbReference type="SAM" id="Phobius"/>
    </source>
</evidence>
<dbReference type="InterPro" id="IPR017039">
    <property type="entry name" value="Virul_fac_BrkB"/>
</dbReference>
<keyword evidence="8" id="KW-1185">Reference proteome</keyword>
<feature type="transmembrane region" description="Helical" evidence="6">
    <location>
        <begin position="159"/>
        <end position="186"/>
    </location>
</feature>
<feature type="transmembrane region" description="Helical" evidence="6">
    <location>
        <begin position="269"/>
        <end position="294"/>
    </location>
</feature>
<feature type="transmembrane region" description="Helical" evidence="6">
    <location>
        <begin position="49"/>
        <end position="75"/>
    </location>
</feature>
<dbReference type="GO" id="GO:0005886">
    <property type="term" value="C:plasma membrane"/>
    <property type="evidence" value="ECO:0007669"/>
    <property type="project" value="UniProtKB-SubCell"/>
</dbReference>